<dbReference type="SUPFAM" id="SSF53448">
    <property type="entry name" value="Nucleotide-diphospho-sugar transferases"/>
    <property type="match status" value="1"/>
</dbReference>
<name>A0AAP2Z2H6_9EURY</name>
<dbReference type="GO" id="GO:0005525">
    <property type="term" value="F:GTP binding"/>
    <property type="evidence" value="ECO:0007669"/>
    <property type="project" value="UniProtKB-UniRule"/>
</dbReference>
<evidence type="ECO:0000313" key="13">
    <source>
        <dbReference type="Proteomes" id="UP001321018"/>
    </source>
</evidence>
<feature type="binding site" evidence="8">
    <location>
        <position position="76"/>
    </location>
    <ligand>
        <name>GTP</name>
        <dbReference type="ChEBI" id="CHEBI:37565"/>
    </ligand>
</feature>
<dbReference type="InterPro" id="IPR013482">
    <property type="entry name" value="Molybde_CF_guanTrfase"/>
</dbReference>
<evidence type="ECO:0000256" key="3">
    <source>
        <dbReference type="ARBA" id="ARBA00022723"/>
    </source>
</evidence>
<gene>
    <name evidence="8" type="primary">mobA</name>
    <name evidence="11" type="ORF">OB955_05430</name>
    <name evidence="10" type="ORF">OB960_17725</name>
</gene>
<comment type="similarity">
    <text evidence="8">Belongs to the MobA family.</text>
</comment>
<keyword evidence="4 8" id="KW-0547">Nucleotide-binding</keyword>
<evidence type="ECO:0000256" key="5">
    <source>
        <dbReference type="ARBA" id="ARBA00022842"/>
    </source>
</evidence>
<evidence type="ECO:0000256" key="7">
    <source>
        <dbReference type="ARBA" id="ARBA00023150"/>
    </source>
</evidence>
<evidence type="ECO:0000256" key="6">
    <source>
        <dbReference type="ARBA" id="ARBA00023134"/>
    </source>
</evidence>
<evidence type="ECO:0000256" key="4">
    <source>
        <dbReference type="ARBA" id="ARBA00022741"/>
    </source>
</evidence>
<dbReference type="PANTHER" id="PTHR19136">
    <property type="entry name" value="MOLYBDENUM COFACTOR GUANYLYLTRANSFERASE"/>
    <property type="match status" value="1"/>
</dbReference>
<dbReference type="Proteomes" id="UP001321018">
    <property type="component" value="Unassembled WGS sequence"/>
</dbReference>
<evidence type="ECO:0000256" key="2">
    <source>
        <dbReference type="ARBA" id="ARBA00022679"/>
    </source>
</evidence>
<dbReference type="InterPro" id="IPR029044">
    <property type="entry name" value="Nucleotide-diphossugar_trans"/>
</dbReference>
<dbReference type="GO" id="GO:0006777">
    <property type="term" value="P:Mo-molybdopterin cofactor biosynthetic process"/>
    <property type="evidence" value="ECO:0007669"/>
    <property type="project" value="UniProtKB-KW"/>
</dbReference>
<feature type="binding site" evidence="8">
    <location>
        <position position="21"/>
    </location>
    <ligand>
        <name>GTP</name>
        <dbReference type="ChEBI" id="CHEBI:37565"/>
    </ligand>
</feature>
<comment type="domain">
    <text evidence="8">The N-terminal domain determines nucleotide recognition and specific binding, while the C-terminal domain determines the specific binding to the target protein.</text>
</comment>
<dbReference type="HAMAP" id="MF_00316">
    <property type="entry name" value="MobA"/>
    <property type="match status" value="1"/>
</dbReference>
<dbReference type="Pfam" id="PF12804">
    <property type="entry name" value="NTP_transf_3"/>
    <property type="match status" value="1"/>
</dbReference>
<comment type="cofactor">
    <cofactor evidence="8">
        <name>Mg(2+)</name>
        <dbReference type="ChEBI" id="CHEBI:18420"/>
    </cofactor>
</comment>
<evidence type="ECO:0000256" key="8">
    <source>
        <dbReference type="HAMAP-Rule" id="MF_00316"/>
    </source>
</evidence>
<evidence type="ECO:0000313" key="12">
    <source>
        <dbReference type="Proteomes" id="UP001320972"/>
    </source>
</evidence>
<feature type="binding site" evidence="8">
    <location>
        <position position="105"/>
    </location>
    <ligand>
        <name>GTP</name>
        <dbReference type="ChEBI" id="CHEBI:37565"/>
    </ligand>
</feature>
<dbReference type="EC" id="2.7.7.77" evidence="8"/>
<organism evidence="10 13">
    <name type="scientific">Natronoglomus mannanivorans</name>
    <dbReference type="NCBI Taxonomy" id="2979990"/>
    <lineage>
        <taxon>Archaea</taxon>
        <taxon>Methanobacteriati</taxon>
        <taxon>Methanobacteriota</taxon>
        <taxon>Stenosarchaea group</taxon>
        <taxon>Halobacteria</taxon>
        <taxon>Halobacteriales</taxon>
        <taxon>Natrialbaceae</taxon>
        <taxon>Natronoglomus</taxon>
    </lineage>
</organism>
<sequence length="220" mass="24351">MTRSAIVVAGGYSRRFGDREKALATLEGIPMLVRVARAVSPAVDELVVNCRADQRPDFERALASVNLDAGVRFAIDQRTDEGPVTGLRRALETATGESAVVVPCDLPLLETRFVDRLFDSHRRADTAAVVPRVDGYLQPLCAVYTVSAALEACTTTLEADRYRLFDVLDELDIAVLEEQRLEEWTEPARLEAIDTPASLQRLRERKVETAVPRVTTGLER</sequence>
<keyword evidence="5 8" id="KW-0460">Magnesium</keyword>
<feature type="binding site" evidence="8">
    <location>
        <position position="49"/>
    </location>
    <ligand>
        <name>GTP</name>
        <dbReference type="ChEBI" id="CHEBI:37565"/>
    </ligand>
</feature>
<dbReference type="InterPro" id="IPR025877">
    <property type="entry name" value="MobA-like_NTP_Trfase"/>
</dbReference>
<dbReference type="GO" id="GO:0046872">
    <property type="term" value="F:metal ion binding"/>
    <property type="evidence" value="ECO:0007669"/>
    <property type="project" value="UniProtKB-KW"/>
</dbReference>
<keyword evidence="12" id="KW-1185">Reference proteome</keyword>
<feature type="domain" description="MobA-like NTP transferase" evidence="9">
    <location>
        <begin position="5"/>
        <end position="156"/>
    </location>
</feature>
<feature type="binding site" evidence="8">
    <location>
        <begin position="8"/>
        <end position="10"/>
    </location>
    <ligand>
        <name>GTP</name>
        <dbReference type="ChEBI" id="CHEBI:37565"/>
    </ligand>
</feature>
<dbReference type="EMBL" id="JAOPKA010000013">
    <property type="protein sequence ID" value="MCU4743230.1"/>
    <property type="molecule type" value="Genomic_DNA"/>
</dbReference>
<comment type="function">
    <text evidence="8">Transfers a GMP moiety from GTP to Mo-molybdopterin (Mo-MPT) cofactor (Moco or molybdenum cofactor) to form Mo-molybdopterin guanine dinucleotide (Mo-MGD) cofactor.</text>
</comment>
<keyword evidence="6 8" id="KW-0342">GTP-binding</keyword>
<dbReference type="Proteomes" id="UP001320972">
    <property type="component" value="Unassembled WGS sequence"/>
</dbReference>
<dbReference type="AlphaFoldDB" id="A0AAP2Z2H6"/>
<protein>
    <recommendedName>
        <fullName evidence="8">Probable molybdenum cofactor guanylyltransferase</fullName>
        <shortName evidence="8">MoCo guanylyltransferase</shortName>
        <ecNumber evidence="8">2.7.7.77</ecNumber>
    </recommendedName>
    <alternativeName>
        <fullName evidence="8">GTP:molybdopterin guanylyltransferase</fullName>
    </alternativeName>
    <alternativeName>
        <fullName evidence="8">Mo-MPT guanylyltransferase</fullName>
    </alternativeName>
    <alternativeName>
        <fullName evidence="8">Molybdopterin guanylyltransferase</fullName>
    </alternativeName>
    <alternativeName>
        <fullName evidence="8">Molybdopterin-guanine dinucleotide synthase</fullName>
        <shortName evidence="8">MGD synthase</shortName>
    </alternativeName>
</protein>
<comment type="subcellular location">
    <subcellularLocation>
        <location evidence="8">Cytoplasm</location>
    </subcellularLocation>
</comment>
<proteinExistence type="inferred from homology"/>
<evidence type="ECO:0000313" key="11">
    <source>
        <dbReference type="EMBL" id="MCU4972174.1"/>
    </source>
</evidence>
<keyword evidence="2 8" id="KW-0808">Transferase</keyword>
<keyword evidence="1 8" id="KW-0963">Cytoplasm</keyword>
<evidence type="ECO:0000256" key="1">
    <source>
        <dbReference type="ARBA" id="ARBA00022490"/>
    </source>
</evidence>
<keyword evidence="10" id="KW-0548">Nucleotidyltransferase</keyword>
<dbReference type="RefSeq" id="WP_338005042.1">
    <property type="nucleotide sequence ID" value="NZ_JAOPKA010000013.1"/>
</dbReference>
<keyword evidence="3 8" id="KW-0479">Metal-binding</keyword>
<keyword evidence="7 8" id="KW-0501">Molybdenum cofactor biosynthesis</keyword>
<dbReference type="CDD" id="cd02503">
    <property type="entry name" value="MobA"/>
    <property type="match status" value="1"/>
</dbReference>
<dbReference type="EMBL" id="JAOPKB010000002">
    <property type="protein sequence ID" value="MCU4972174.1"/>
    <property type="molecule type" value="Genomic_DNA"/>
</dbReference>
<feature type="binding site" evidence="8">
    <location>
        <position position="105"/>
    </location>
    <ligand>
        <name>Mg(2+)</name>
        <dbReference type="ChEBI" id="CHEBI:18420"/>
    </ligand>
</feature>
<dbReference type="GO" id="GO:0061603">
    <property type="term" value="F:molybdenum cofactor guanylyltransferase activity"/>
    <property type="evidence" value="ECO:0007669"/>
    <property type="project" value="UniProtKB-EC"/>
</dbReference>
<accession>A0AAP2Z2H6</accession>
<comment type="catalytic activity">
    <reaction evidence="8">
        <text>Mo-molybdopterin + GTP + H(+) = Mo-molybdopterin guanine dinucleotide + diphosphate</text>
        <dbReference type="Rhea" id="RHEA:34243"/>
        <dbReference type="ChEBI" id="CHEBI:15378"/>
        <dbReference type="ChEBI" id="CHEBI:33019"/>
        <dbReference type="ChEBI" id="CHEBI:37565"/>
        <dbReference type="ChEBI" id="CHEBI:71302"/>
        <dbReference type="ChEBI" id="CHEBI:71310"/>
        <dbReference type="EC" id="2.7.7.77"/>
    </reaction>
</comment>
<evidence type="ECO:0000259" key="9">
    <source>
        <dbReference type="Pfam" id="PF12804"/>
    </source>
</evidence>
<comment type="caution">
    <text evidence="10">The sequence shown here is derived from an EMBL/GenBank/DDBJ whole genome shotgun (WGS) entry which is preliminary data.</text>
</comment>
<dbReference type="PANTHER" id="PTHR19136:SF81">
    <property type="entry name" value="MOLYBDENUM COFACTOR GUANYLYLTRANSFERASE"/>
    <property type="match status" value="1"/>
</dbReference>
<evidence type="ECO:0000313" key="10">
    <source>
        <dbReference type="EMBL" id="MCU4743230.1"/>
    </source>
</evidence>
<dbReference type="GO" id="GO:0005737">
    <property type="term" value="C:cytoplasm"/>
    <property type="evidence" value="ECO:0007669"/>
    <property type="project" value="UniProtKB-SubCell"/>
</dbReference>
<dbReference type="Gene3D" id="3.90.550.10">
    <property type="entry name" value="Spore Coat Polysaccharide Biosynthesis Protein SpsA, Chain A"/>
    <property type="match status" value="1"/>
</dbReference>
<reference evidence="10 12" key="1">
    <citation type="submission" date="2022-09" db="EMBL/GenBank/DDBJ databases">
        <title>Enrichment on poylsaccharides allowed isolation of novel metabolic and taxonomic groups of Haloarchaea.</title>
        <authorList>
            <person name="Sorokin D.Y."/>
            <person name="Elcheninov A.G."/>
            <person name="Khizhniak T.V."/>
            <person name="Kolganova T.V."/>
            <person name="Kublanov I.V."/>
        </authorList>
    </citation>
    <scope>NUCLEOTIDE SEQUENCE</scope>
    <source>
        <strain evidence="11 12">AArc-m2/3/4</strain>
        <strain evidence="10">AArc-xg1-1</strain>
    </source>
</reference>